<dbReference type="AlphaFoldDB" id="A0A9X1FN40"/>
<name>A0A9X1FN40_9FLAO</name>
<keyword evidence="1" id="KW-0472">Membrane</keyword>
<evidence type="ECO:0000313" key="2">
    <source>
        <dbReference type="EMBL" id="MBW2937253.1"/>
    </source>
</evidence>
<feature type="transmembrane region" description="Helical" evidence="1">
    <location>
        <begin position="293"/>
        <end position="313"/>
    </location>
</feature>
<evidence type="ECO:0000313" key="3">
    <source>
        <dbReference type="Proteomes" id="UP001138686"/>
    </source>
</evidence>
<accession>A0A9X1FN40</accession>
<comment type="caution">
    <text evidence="2">The sequence shown here is derived from an EMBL/GenBank/DDBJ whole genome shotgun (WGS) entry which is preliminary data.</text>
</comment>
<keyword evidence="1" id="KW-0812">Transmembrane</keyword>
<reference evidence="2" key="1">
    <citation type="submission" date="2021-07" db="EMBL/GenBank/DDBJ databases">
        <title>Aureisphaera sp. CAU 1614 isolated from sea sediment.</title>
        <authorList>
            <person name="Kim W."/>
        </authorList>
    </citation>
    <scope>NUCLEOTIDE SEQUENCE</scope>
    <source>
        <strain evidence="2">CAU 1614</strain>
    </source>
</reference>
<dbReference type="Proteomes" id="UP001138686">
    <property type="component" value="Unassembled WGS sequence"/>
</dbReference>
<proteinExistence type="predicted"/>
<dbReference type="RefSeq" id="WP_219051513.1">
    <property type="nucleotide sequence ID" value="NZ_JAHWDP010000001.1"/>
</dbReference>
<keyword evidence="1" id="KW-1133">Transmembrane helix</keyword>
<gene>
    <name evidence="2" type="ORF">KXJ69_03995</name>
</gene>
<organism evidence="2 3">
    <name type="scientific">Halomarinibacterium sedimenti</name>
    <dbReference type="NCBI Taxonomy" id="2857106"/>
    <lineage>
        <taxon>Bacteria</taxon>
        <taxon>Pseudomonadati</taxon>
        <taxon>Bacteroidota</taxon>
        <taxon>Flavobacteriia</taxon>
        <taxon>Flavobacteriales</taxon>
        <taxon>Flavobacteriaceae</taxon>
        <taxon>Halomarinibacterium</taxon>
    </lineage>
</organism>
<evidence type="ECO:0000256" key="1">
    <source>
        <dbReference type="SAM" id="Phobius"/>
    </source>
</evidence>
<protein>
    <submittedName>
        <fullName evidence="2">Uncharacterized protein</fullName>
    </submittedName>
</protein>
<feature type="transmembrane region" description="Helical" evidence="1">
    <location>
        <begin position="36"/>
        <end position="54"/>
    </location>
</feature>
<sequence length="325" mass="37804">MNNNHPEEIDLLFLYNKVRSIYLNFLLNLYRFLVRFWYVLIIVLVLGYLLGLYLQNNKEKLRETQLLVQINFDSADYVYDAVNQLKKKINEGDGTALNELKDDFTHLFKIRKIEIEPIPDIRDLNNGMDPNNRNVDTYLDQSKYEDDLLISEMFVSQYRLHRIKLTTTSDASPQVINTILSYFNNNPKFDEIKVIGLKNLANEVAETKESIEEIDMMLKAYGTVVEGQTNPGTVYINTSSPVNQHFLVQEKTKLVKDLQIIETDLLRGKDGILSLINKPMLQKKTSFLDRTTIIMPIIFLFFLVVSIYLVALFKKLEKIDQESSK</sequence>
<dbReference type="EMBL" id="JAHWDP010000001">
    <property type="protein sequence ID" value="MBW2937253.1"/>
    <property type="molecule type" value="Genomic_DNA"/>
</dbReference>
<keyword evidence="3" id="KW-1185">Reference proteome</keyword>